<dbReference type="SUPFAM" id="SSF55383">
    <property type="entry name" value="Copper amine oxidase, domain N"/>
    <property type="match status" value="1"/>
</dbReference>
<dbReference type="Pfam" id="PF07833">
    <property type="entry name" value="Cu_amine_oxidN1"/>
    <property type="match status" value="1"/>
</dbReference>
<dbReference type="InterPro" id="IPR036582">
    <property type="entry name" value="Mao_N_sf"/>
</dbReference>
<proteinExistence type="predicted"/>
<protein>
    <recommendedName>
        <fullName evidence="1">Copper amine oxidase-like N-terminal domain-containing protein</fullName>
    </recommendedName>
</protein>
<evidence type="ECO:0000313" key="3">
    <source>
        <dbReference type="Proteomes" id="UP000824109"/>
    </source>
</evidence>
<dbReference type="InterPro" id="IPR012854">
    <property type="entry name" value="Cu_amine_oxidase-like_N"/>
</dbReference>
<sequence length="50" mass="5876">MIEQKKRCKRCDITEVKLINDKTMVPLRFLSENMGYTVTWDEAARTAVIE</sequence>
<evidence type="ECO:0000313" key="2">
    <source>
        <dbReference type="EMBL" id="HIU57702.1"/>
    </source>
</evidence>
<organism evidence="2 3">
    <name type="scientific">Candidatus Ornithomonoglobus merdipullorum</name>
    <dbReference type="NCBI Taxonomy" id="2840895"/>
    <lineage>
        <taxon>Bacteria</taxon>
        <taxon>Bacillati</taxon>
        <taxon>Bacillota</taxon>
        <taxon>Clostridia</taxon>
        <taxon>Candidatus Ornithomonoglobus</taxon>
    </lineage>
</organism>
<dbReference type="Gene3D" id="3.30.457.10">
    <property type="entry name" value="Copper amine oxidase-like, N-terminal domain"/>
    <property type="match status" value="1"/>
</dbReference>
<evidence type="ECO:0000259" key="1">
    <source>
        <dbReference type="Pfam" id="PF07833"/>
    </source>
</evidence>
<comment type="caution">
    <text evidence="2">The sequence shown here is derived from an EMBL/GenBank/DDBJ whole genome shotgun (WGS) entry which is preliminary data.</text>
</comment>
<accession>A0A9D1MCU9</accession>
<reference evidence="2" key="1">
    <citation type="submission" date="2020-10" db="EMBL/GenBank/DDBJ databases">
        <authorList>
            <person name="Gilroy R."/>
        </authorList>
    </citation>
    <scope>NUCLEOTIDE SEQUENCE</scope>
    <source>
        <strain evidence="2">USAMLcec3-3695</strain>
    </source>
</reference>
<dbReference type="AlphaFoldDB" id="A0A9D1MCU9"/>
<dbReference type="Proteomes" id="UP000824109">
    <property type="component" value="Unassembled WGS sequence"/>
</dbReference>
<dbReference type="EMBL" id="DVNB01000083">
    <property type="protein sequence ID" value="HIU57702.1"/>
    <property type="molecule type" value="Genomic_DNA"/>
</dbReference>
<feature type="domain" description="Copper amine oxidase-like N-terminal" evidence="1">
    <location>
        <begin position="14"/>
        <end position="49"/>
    </location>
</feature>
<reference evidence="2" key="2">
    <citation type="journal article" date="2021" name="PeerJ">
        <title>Extensive microbial diversity within the chicken gut microbiome revealed by metagenomics and culture.</title>
        <authorList>
            <person name="Gilroy R."/>
            <person name="Ravi A."/>
            <person name="Getino M."/>
            <person name="Pursley I."/>
            <person name="Horton D.L."/>
            <person name="Alikhan N.F."/>
            <person name="Baker D."/>
            <person name="Gharbi K."/>
            <person name="Hall N."/>
            <person name="Watson M."/>
            <person name="Adriaenssens E.M."/>
            <person name="Foster-Nyarko E."/>
            <person name="Jarju S."/>
            <person name="Secka A."/>
            <person name="Antonio M."/>
            <person name="Oren A."/>
            <person name="Chaudhuri R.R."/>
            <person name="La Ragione R."/>
            <person name="Hildebrand F."/>
            <person name="Pallen M.J."/>
        </authorList>
    </citation>
    <scope>NUCLEOTIDE SEQUENCE</scope>
    <source>
        <strain evidence="2">USAMLcec3-3695</strain>
    </source>
</reference>
<name>A0A9D1MCU9_9FIRM</name>
<gene>
    <name evidence="2" type="ORF">IAA61_07845</name>
</gene>